<evidence type="ECO:0000313" key="2">
    <source>
        <dbReference type="Proteomes" id="UP000030661"/>
    </source>
</evidence>
<accession>A0A081CB30</accession>
<evidence type="ECO:0000313" key="1">
    <source>
        <dbReference type="EMBL" id="GAK61785.1"/>
    </source>
</evidence>
<reference evidence="1" key="1">
    <citation type="journal article" date="2015" name="PeerJ">
        <title>First genomic representation of candidate bacterial phylum KSB3 points to enhanced environmental sensing as a trigger of wastewater bulking.</title>
        <authorList>
            <person name="Sekiguchi Y."/>
            <person name="Ohashi A."/>
            <person name="Parks D.H."/>
            <person name="Yamauchi T."/>
            <person name="Tyson G.W."/>
            <person name="Hugenholtz P."/>
        </authorList>
    </citation>
    <scope>NUCLEOTIDE SEQUENCE [LARGE SCALE GENOMIC DNA]</scope>
</reference>
<gene>
    <name evidence="1" type="ORF">U27_02618</name>
</gene>
<proteinExistence type="predicted"/>
<dbReference type="STRING" id="1499967.U27_02618"/>
<dbReference type="Proteomes" id="UP000030661">
    <property type="component" value="Unassembled WGS sequence"/>
</dbReference>
<dbReference type="AlphaFoldDB" id="A0A081CB30"/>
<keyword evidence="2" id="KW-1185">Reference proteome</keyword>
<protein>
    <submittedName>
        <fullName evidence="1">Uncharacterized protein</fullName>
    </submittedName>
</protein>
<name>A0A081CB30_VECG1</name>
<sequence length="188" mass="22743">MPVYRFEHITDNKGPYRYRDIHTRECEKMLRSHCAYIGPGSEHPSIEAENSSYSINHDVDLFGFVSIEQMNRWFKPCEQLILFNSGYRLRRYDTCAVEIRVVTKSQCVFRFKKSEAQIKQEKLAKQLARLINGRVARIRYAEKLWREDKVRQWTAKQFADTLENQWITEQYDSVCYENWIRKYEKVYF</sequence>
<organism evidence="1">
    <name type="scientific">Vecturithrix granuli</name>
    <dbReference type="NCBI Taxonomy" id="1499967"/>
    <lineage>
        <taxon>Bacteria</taxon>
        <taxon>Candidatus Moduliflexota</taxon>
        <taxon>Candidatus Vecturitrichia</taxon>
        <taxon>Candidatus Vecturitrichales</taxon>
        <taxon>Candidatus Vecturitrichaceae</taxon>
        <taxon>Candidatus Vecturithrix</taxon>
    </lineage>
</organism>
<dbReference type="EMBL" id="DF820483">
    <property type="protein sequence ID" value="GAK61785.1"/>
    <property type="molecule type" value="Genomic_DNA"/>
</dbReference>
<dbReference type="HOGENOM" id="CLU_1438469_0_0_0"/>